<comment type="caution">
    <text evidence="9">The sequence shown here is derived from an EMBL/GenBank/DDBJ whole genome shotgun (WGS) entry which is preliminary data.</text>
</comment>
<dbReference type="PROSITE" id="PS50212">
    <property type="entry name" value="RASGEF_NTER"/>
    <property type="match status" value="1"/>
</dbReference>
<feature type="domain" description="Ras-GEF" evidence="7">
    <location>
        <begin position="1110"/>
        <end position="1347"/>
    </location>
</feature>
<dbReference type="EMBL" id="MU620922">
    <property type="protein sequence ID" value="KAI8579174.1"/>
    <property type="molecule type" value="Genomic_DNA"/>
</dbReference>
<organism evidence="9 10">
    <name type="scientific">Umbelopsis ramanniana AG</name>
    <dbReference type="NCBI Taxonomy" id="1314678"/>
    <lineage>
        <taxon>Eukaryota</taxon>
        <taxon>Fungi</taxon>
        <taxon>Fungi incertae sedis</taxon>
        <taxon>Mucoromycota</taxon>
        <taxon>Mucoromycotina</taxon>
        <taxon>Umbelopsidomycetes</taxon>
        <taxon>Umbelopsidales</taxon>
        <taxon>Umbelopsidaceae</taxon>
        <taxon>Umbelopsis</taxon>
    </lineage>
</organism>
<dbReference type="SUPFAM" id="SSF50044">
    <property type="entry name" value="SH3-domain"/>
    <property type="match status" value="1"/>
</dbReference>
<dbReference type="InterPro" id="IPR001895">
    <property type="entry name" value="RASGEF_cat_dom"/>
</dbReference>
<dbReference type="SMART" id="SM00147">
    <property type="entry name" value="RasGEF"/>
    <property type="match status" value="1"/>
</dbReference>
<feature type="compositionally biased region" description="Polar residues" evidence="5">
    <location>
        <begin position="721"/>
        <end position="740"/>
    </location>
</feature>
<dbReference type="CDD" id="cd00155">
    <property type="entry name" value="RasGEF"/>
    <property type="match status" value="1"/>
</dbReference>
<name>A0AAD5E950_UMBRA</name>
<feature type="compositionally biased region" description="Low complexity" evidence="5">
    <location>
        <begin position="111"/>
        <end position="125"/>
    </location>
</feature>
<feature type="compositionally biased region" description="Polar residues" evidence="5">
    <location>
        <begin position="759"/>
        <end position="771"/>
    </location>
</feature>
<gene>
    <name evidence="9" type="ORF">K450DRAFT_243119</name>
</gene>
<feature type="region of interest" description="Disordered" evidence="5">
    <location>
        <begin position="1341"/>
        <end position="1362"/>
    </location>
</feature>
<dbReference type="SUPFAM" id="SSF48366">
    <property type="entry name" value="Ras GEF"/>
    <property type="match status" value="1"/>
</dbReference>
<proteinExistence type="predicted"/>
<feature type="compositionally biased region" description="Polar residues" evidence="5">
    <location>
        <begin position="781"/>
        <end position="791"/>
    </location>
</feature>
<dbReference type="RefSeq" id="XP_051444178.1">
    <property type="nucleotide sequence ID" value="XM_051589371.1"/>
</dbReference>
<feature type="compositionally biased region" description="Low complexity" evidence="5">
    <location>
        <begin position="747"/>
        <end position="756"/>
    </location>
</feature>
<evidence type="ECO:0000256" key="5">
    <source>
        <dbReference type="SAM" id="MobiDB-lite"/>
    </source>
</evidence>
<dbReference type="InterPro" id="IPR001452">
    <property type="entry name" value="SH3_domain"/>
</dbReference>
<evidence type="ECO:0000256" key="2">
    <source>
        <dbReference type="ARBA" id="ARBA00022658"/>
    </source>
</evidence>
<dbReference type="GO" id="GO:0007265">
    <property type="term" value="P:Ras protein signal transduction"/>
    <property type="evidence" value="ECO:0007669"/>
    <property type="project" value="TreeGrafter"/>
</dbReference>
<dbReference type="Pfam" id="PF00617">
    <property type="entry name" value="RasGEF"/>
    <property type="match status" value="1"/>
</dbReference>
<evidence type="ECO:0000259" key="6">
    <source>
        <dbReference type="PROSITE" id="PS50002"/>
    </source>
</evidence>
<dbReference type="InterPro" id="IPR036964">
    <property type="entry name" value="RASGEF_cat_dom_sf"/>
</dbReference>
<reference evidence="9" key="1">
    <citation type="submission" date="2021-06" db="EMBL/GenBank/DDBJ databases">
        <authorList>
            <consortium name="DOE Joint Genome Institute"/>
            <person name="Mondo S.J."/>
            <person name="Amses K.R."/>
            <person name="Simmons D.R."/>
            <person name="Longcore J.E."/>
            <person name="Seto K."/>
            <person name="Alves G.H."/>
            <person name="Bonds A.E."/>
            <person name="Quandt C.A."/>
            <person name="Davis W.J."/>
            <person name="Chang Y."/>
            <person name="Letcher P.M."/>
            <person name="Powell M.J."/>
            <person name="Kuo A."/>
            <person name="Labutti K."/>
            <person name="Pangilinan J."/>
            <person name="Andreopoulos W."/>
            <person name="Tritt A."/>
            <person name="Riley R."/>
            <person name="Hundley H."/>
            <person name="Johnson J."/>
            <person name="Lipzen A."/>
            <person name="Barry K."/>
            <person name="Berbee M.L."/>
            <person name="Buchler N.E."/>
            <person name="Grigoriev I.V."/>
            <person name="Spatafora J.W."/>
            <person name="Stajich J.E."/>
            <person name="James T.Y."/>
        </authorList>
    </citation>
    <scope>NUCLEOTIDE SEQUENCE</scope>
    <source>
        <strain evidence="9">AG</strain>
    </source>
</reference>
<dbReference type="PANTHER" id="PTHR23113">
    <property type="entry name" value="GUANINE NUCLEOTIDE EXCHANGE FACTOR"/>
    <property type="match status" value="1"/>
</dbReference>
<protein>
    <submittedName>
        <fullName evidence="9">Uncharacterized protein</fullName>
    </submittedName>
</protein>
<feature type="region of interest" description="Disordered" evidence="5">
    <location>
        <begin position="627"/>
        <end position="662"/>
    </location>
</feature>
<dbReference type="Pfam" id="PF00618">
    <property type="entry name" value="RasGEF_N"/>
    <property type="match status" value="1"/>
</dbReference>
<dbReference type="GO" id="GO:0005085">
    <property type="term" value="F:guanyl-nucleotide exchange factor activity"/>
    <property type="evidence" value="ECO:0007669"/>
    <property type="project" value="UniProtKB-KW"/>
</dbReference>
<feature type="region of interest" description="Disordered" evidence="5">
    <location>
        <begin position="99"/>
        <end position="125"/>
    </location>
</feature>
<evidence type="ECO:0000313" key="9">
    <source>
        <dbReference type="EMBL" id="KAI8579174.1"/>
    </source>
</evidence>
<evidence type="ECO:0000259" key="8">
    <source>
        <dbReference type="PROSITE" id="PS50212"/>
    </source>
</evidence>
<dbReference type="InterPro" id="IPR000651">
    <property type="entry name" value="Ras-like_Gua-exchang_fac_N"/>
</dbReference>
<dbReference type="Proteomes" id="UP001206595">
    <property type="component" value="Unassembled WGS sequence"/>
</dbReference>
<dbReference type="Gene3D" id="1.20.870.10">
    <property type="entry name" value="Son of sevenless (SoS) protein Chain: S domain 1"/>
    <property type="match status" value="1"/>
</dbReference>
<accession>A0AAD5E950</accession>
<feature type="region of interest" description="Disordered" evidence="5">
    <location>
        <begin position="705"/>
        <end position="813"/>
    </location>
</feature>
<dbReference type="CDD" id="cd06224">
    <property type="entry name" value="REM"/>
    <property type="match status" value="1"/>
</dbReference>
<keyword evidence="1 4" id="KW-0728">SH3 domain</keyword>
<evidence type="ECO:0000256" key="1">
    <source>
        <dbReference type="ARBA" id="ARBA00022443"/>
    </source>
</evidence>
<dbReference type="PROSITE" id="PS50009">
    <property type="entry name" value="RASGEF_CAT"/>
    <property type="match status" value="1"/>
</dbReference>
<feature type="region of interest" description="Disordered" evidence="5">
    <location>
        <begin position="1"/>
        <end position="23"/>
    </location>
</feature>
<dbReference type="PROSITE" id="PS50002">
    <property type="entry name" value="SH3"/>
    <property type="match status" value="1"/>
</dbReference>
<sequence length="1362" mass="152660">MSRFKQPPPHTSPPPSPLSPTSPPLLSTLTSHFVQALHDYIPTNLSAEDAENCLCFSRGNIIEVLGRDDSGWWDGSCNGNRGWFPSNYVGMIGEAVRTETYSDEEEDAVEENSSSSSSSNSDSLCSNEDQHISLARCPELVLPSRLQMARALLAEHQPAKKSERRLHHRRSRASHLLVSWDNLINPIIQSASLLAAANDPSLYLSDVISAVRYLLACSGAMANDAPLLDSFPELADQRRAVLSCLSHLVIQTRSQADLAKSANELIEVVKDYAAVARESGMGNPAQNGGEFKIDDNNISAALKVGTRERTIVDKLEGHRINVFSLLDDITAHGTINFEKRAEILEMTRKAVEAVRAYLSVLEHDLGSETANVQEEPNMVSVVLSKEAIYTAATNLVTAVRVASSLYGASMDEQKEDNEHVQTSIERVRVAILDSLRAMRFLADNSHDVNVNDTSARERLEMSASLRRAQTLSYLSRKATSLDVLKGQYLEDVERERGHTPDSSLDEDDLHQVQAQLENHATSEGRKSLDQAQALIQVDAHFAVKEIAARQHVAFELADDDKMETEDAFQEPETEEMEQIDALAIGDACSLDDVVGPCRPSLLNKSNSYNPPQALDMTHRPIDRSISNEDVSEHQRHSSSIKFNDVRHFSGNSSRTSGTSSRLFRQSLRSSIESYHLTPVTSPEPMSPISDVDSITFRVHSSSRLSDVASDGMPNLPEEANSPPTITFNERPYSQQPQRNTAYRDQRSQQSLSLPPQNLRVASSKSTPTDTILRQVRRSRGMSVSSLKMSLRQNKEDDSHKPMPNRESSHFKPPALPYLRRASSWRDTDPIIPPAPEVKERQTKEPEEVLPWFLEPQAMDDDNVIFNVEGQVMGGSLKALIERLTMHDKATDITFSNAFLLNFHLFTSPEDFFQLLKERFSIQPPGDMPLSEGELELWTNRIQVPIRLRVYNVIKTWLEGFFSAEHDLNMRDPLMEFAADSMAKAMPGPAKRMVELINRRFTCGSEGQLQQQQVLRSRRGTIIEHQQAQQKPLPRPNLQKTKSYGSLNFSHKASSITGSSLFNLTMFDDNSDSSLTAPPPTPIISKHLRQQLKKFATDQDAWQQLNLLDIEPTELARQMTLIENTLFCDIAPQEMLGQEFKKKVGVSSAIHVKAMIQLSTRVTGWIADSVLAEKEVKRRAAVIKYWIKVGDACLQLQNYNTLMAIRSALDSTGVSRLRRTWDLLSTRHKNTLETMRGATDTSRNFAKYRQRLKGAIAPCLPFLGVYLTDMTFIDDGNSNVRTTSAGKELINFDKHIKATKVISEIQRFQLPYRLVPVEELQLFLHKSLDAIDANDQELYTRSLRLEPREEDAETRSATSSERS</sequence>
<feature type="compositionally biased region" description="Low complexity" evidence="5">
    <location>
        <begin position="649"/>
        <end position="662"/>
    </location>
</feature>
<evidence type="ECO:0000313" key="10">
    <source>
        <dbReference type="Proteomes" id="UP001206595"/>
    </source>
</evidence>
<reference evidence="9" key="2">
    <citation type="journal article" date="2022" name="Proc. Natl. Acad. Sci. U.S.A.">
        <title>Diploid-dominant life cycles characterize the early evolution of Fungi.</title>
        <authorList>
            <person name="Amses K.R."/>
            <person name="Simmons D.R."/>
            <person name="Longcore J.E."/>
            <person name="Mondo S.J."/>
            <person name="Seto K."/>
            <person name="Jeronimo G.H."/>
            <person name="Bonds A.E."/>
            <person name="Quandt C.A."/>
            <person name="Davis W.J."/>
            <person name="Chang Y."/>
            <person name="Federici B.A."/>
            <person name="Kuo A."/>
            <person name="LaButti K."/>
            <person name="Pangilinan J."/>
            <person name="Andreopoulos W."/>
            <person name="Tritt A."/>
            <person name="Riley R."/>
            <person name="Hundley H."/>
            <person name="Johnson J."/>
            <person name="Lipzen A."/>
            <person name="Barry K."/>
            <person name="Lang B.F."/>
            <person name="Cuomo C.A."/>
            <person name="Buchler N.E."/>
            <person name="Grigoriev I.V."/>
            <person name="Spatafora J.W."/>
            <person name="Stajich J.E."/>
            <person name="James T.Y."/>
        </authorList>
    </citation>
    <scope>NUCLEOTIDE SEQUENCE</scope>
    <source>
        <strain evidence="9">AG</strain>
    </source>
</reference>
<dbReference type="GeneID" id="75914716"/>
<dbReference type="SMART" id="SM00326">
    <property type="entry name" value="SH3"/>
    <property type="match status" value="1"/>
</dbReference>
<dbReference type="Gene3D" id="1.10.840.10">
    <property type="entry name" value="Ras guanine-nucleotide exchange factors catalytic domain"/>
    <property type="match status" value="1"/>
</dbReference>
<dbReference type="InterPro" id="IPR008937">
    <property type="entry name" value="Ras-like_GEF"/>
</dbReference>
<keyword evidence="10" id="KW-1185">Reference proteome</keyword>
<dbReference type="GO" id="GO:0005886">
    <property type="term" value="C:plasma membrane"/>
    <property type="evidence" value="ECO:0007669"/>
    <property type="project" value="TreeGrafter"/>
</dbReference>
<feature type="compositionally biased region" description="Acidic residues" evidence="5">
    <location>
        <begin position="101"/>
        <end position="110"/>
    </location>
</feature>
<feature type="domain" description="SH3" evidence="6">
    <location>
        <begin position="29"/>
        <end position="94"/>
    </location>
</feature>
<dbReference type="Pfam" id="PF07653">
    <property type="entry name" value="SH3_2"/>
    <property type="match status" value="1"/>
</dbReference>
<feature type="domain" description="N-terminal Ras-GEF" evidence="8">
    <location>
        <begin position="867"/>
        <end position="1000"/>
    </location>
</feature>
<evidence type="ECO:0000259" key="7">
    <source>
        <dbReference type="PROSITE" id="PS50009"/>
    </source>
</evidence>
<dbReference type="SMART" id="SM00229">
    <property type="entry name" value="RasGEFN"/>
    <property type="match status" value="1"/>
</dbReference>
<evidence type="ECO:0000256" key="4">
    <source>
        <dbReference type="PROSITE-ProRule" id="PRU00192"/>
    </source>
</evidence>
<keyword evidence="2 3" id="KW-0344">Guanine-nucleotide releasing factor</keyword>
<evidence type="ECO:0000256" key="3">
    <source>
        <dbReference type="PROSITE-ProRule" id="PRU00168"/>
    </source>
</evidence>
<dbReference type="InterPro" id="IPR036028">
    <property type="entry name" value="SH3-like_dom_sf"/>
</dbReference>
<dbReference type="InterPro" id="IPR023578">
    <property type="entry name" value="Ras_GEF_dom_sf"/>
</dbReference>
<dbReference type="Gene3D" id="2.30.30.40">
    <property type="entry name" value="SH3 Domains"/>
    <property type="match status" value="1"/>
</dbReference>
<dbReference type="PANTHER" id="PTHR23113:SF354">
    <property type="entry name" value="BUD SITE SELECTION PROTEIN 5"/>
    <property type="match status" value="1"/>
</dbReference>